<dbReference type="GO" id="GO:0000302">
    <property type="term" value="P:response to reactive oxygen species"/>
    <property type="evidence" value="ECO:0007669"/>
    <property type="project" value="TreeGrafter"/>
</dbReference>
<dbReference type="RefSeq" id="XP_026760679.3">
    <property type="nucleotide sequence ID" value="XM_026904878.3"/>
</dbReference>
<feature type="domain" description="Lipocalin/cytosolic fatty-acid binding" evidence="3">
    <location>
        <begin position="579"/>
        <end position="699"/>
    </location>
</feature>
<dbReference type="Proteomes" id="UP001652740">
    <property type="component" value="Unplaced"/>
</dbReference>
<feature type="signal peptide" evidence="2">
    <location>
        <begin position="1"/>
        <end position="21"/>
    </location>
</feature>
<dbReference type="PANTHER" id="PTHR10612:SF34">
    <property type="entry name" value="APOLIPOPROTEIN D"/>
    <property type="match status" value="1"/>
</dbReference>
<dbReference type="InterPro" id="IPR012674">
    <property type="entry name" value="Calycin"/>
</dbReference>
<dbReference type="AlphaFoldDB" id="A0A6J1X413"/>
<name>A0A6J1X413_GALME</name>
<reference evidence="6" key="1">
    <citation type="submission" date="2025-08" db="UniProtKB">
        <authorList>
            <consortium name="RefSeq"/>
        </authorList>
    </citation>
    <scope>IDENTIFICATION</scope>
    <source>
        <tissue evidence="6">Whole larvae</tissue>
    </source>
</reference>
<dbReference type="InterPro" id="IPR022272">
    <property type="entry name" value="Lipocalin_CS"/>
</dbReference>
<dbReference type="Pfam" id="PF08212">
    <property type="entry name" value="Lipocalin_2"/>
    <property type="match status" value="2"/>
</dbReference>
<keyword evidence="1" id="KW-1015">Disulfide bond</keyword>
<evidence type="ECO:0000259" key="4">
    <source>
        <dbReference type="Pfam" id="PF08212"/>
    </source>
</evidence>
<dbReference type="GO" id="GO:0008289">
    <property type="term" value="F:lipid binding"/>
    <property type="evidence" value="ECO:0007669"/>
    <property type="project" value="UniProtKB-KW"/>
</dbReference>
<dbReference type="PRINTS" id="PR01273">
    <property type="entry name" value="INVTBRTCOLOR"/>
</dbReference>
<organism evidence="5 6">
    <name type="scientific">Galleria mellonella</name>
    <name type="common">Greater wax moth</name>
    <dbReference type="NCBI Taxonomy" id="7137"/>
    <lineage>
        <taxon>Eukaryota</taxon>
        <taxon>Metazoa</taxon>
        <taxon>Ecdysozoa</taxon>
        <taxon>Arthropoda</taxon>
        <taxon>Hexapoda</taxon>
        <taxon>Insecta</taxon>
        <taxon>Pterygota</taxon>
        <taxon>Neoptera</taxon>
        <taxon>Endopterygota</taxon>
        <taxon>Lepidoptera</taxon>
        <taxon>Glossata</taxon>
        <taxon>Ditrysia</taxon>
        <taxon>Pyraloidea</taxon>
        <taxon>Pyralidae</taxon>
        <taxon>Galleriinae</taxon>
        <taxon>Galleria</taxon>
    </lineage>
</organism>
<dbReference type="KEGG" id="gmw:113519703"/>
<feature type="domain" description="Lipocalin/cytosolic fatty-acid binding" evidence="4">
    <location>
        <begin position="1292"/>
        <end position="1415"/>
    </location>
</feature>
<evidence type="ECO:0000256" key="2">
    <source>
        <dbReference type="SAM" id="SignalP"/>
    </source>
</evidence>
<dbReference type="PANTHER" id="PTHR10612">
    <property type="entry name" value="APOLIPOPROTEIN D"/>
    <property type="match status" value="1"/>
</dbReference>
<evidence type="ECO:0000259" key="3">
    <source>
        <dbReference type="Pfam" id="PF00061"/>
    </source>
</evidence>
<dbReference type="GO" id="GO:0006629">
    <property type="term" value="P:lipid metabolic process"/>
    <property type="evidence" value="ECO:0007669"/>
    <property type="project" value="TreeGrafter"/>
</dbReference>
<dbReference type="InParanoid" id="A0A6J1X413"/>
<dbReference type="GO" id="GO:0005576">
    <property type="term" value="C:extracellular region"/>
    <property type="evidence" value="ECO:0007669"/>
    <property type="project" value="UniProtKB-SubCell"/>
</dbReference>
<feature type="domain" description="Lipocalin/cytosolic fatty-acid binding" evidence="3">
    <location>
        <begin position="932"/>
        <end position="1074"/>
    </location>
</feature>
<gene>
    <name evidence="6" type="primary">LOC113519703</name>
</gene>
<feature type="chain" id="PRO_5045237960" evidence="2">
    <location>
        <begin position="22"/>
        <end position="1824"/>
    </location>
</feature>
<dbReference type="PROSITE" id="PS00213">
    <property type="entry name" value="LIPOCALIN"/>
    <property type="match status" value="4"/>
</dbReference>
<protein>
    <submittedName>
        <fullName evidence="6">Uncharacterized protein LOC113519703</fullName>
    </submittedName>
</protein>
<keyword evidence="5" id="KW-1185">Reference proteome</keyword>
<feature type="domain" description="Lipocalin/cytosolic fatty-acid binding" evidence="3">
    <location>
        <begin position="761"/>
        <end position="870"/>
    </location>
</feature>
<sequence>MMRCKIVLVITAFGLLNGCAAELVQDGRCEDIAGISWDLEQFSENFWTVTRQLGDPAKDCSKIKINVDNESNTATIKNEAVVENFYLEENGIITPQDGTNKATVTWDHTDEVLDLVVLNIAPVFAVVSNCRPVDDSRRAISIWQLQKPDTNLTNAMISIINTTLVREFGIQIGHLQLLDHSENACYQLPKIPAGQPVILPLKCKKDTPAVQNFDILKFLGSWHEIASYYSEHVVGTCARAEYTLGDDGIVNVLNNYVVSQGLTTTSGNATVIDENNSGKLRVTLEVTPGENVTRDILIRATDYENYAILYSCDDLPDDKSRVYSWILSKSPSLSESSQRAVNEVINSQLDLNNAYYQETPRTDDDCFYYPEANPGEPVIFRGQCDDVPVMPNFEPNRYLGLWHNIESYASKFQTGTCSNAYYSAEADNGEIGVFNTQVINQTLDTINGIASVPDPEEPAKFVVSFPVEDGFISIDYWVLDTDYETYALVYSCINAENNERYVFSWKLSKTKSLSEEAKQKIDKIIEKVPVLDQKYYEPINQSREGCFYFPDPVPGKPVVFPGQCDEDLAVPSLNLTRFNGTWYEVEAYPIDQRSGHCIHHEYTAGSENTLNLQSEQIEDQNLTIATGTVTADTQNSGRLTISLTNNKGEIVNIPFWIISTDYDNYALAYSCDNRDDDFRNIFSWKLSRTKTLSPEANVAINNAISTIDVLGNDYYESIDQSDEACFYLPHLEPGQPIILPGKCDPNIPVVRDFNLSIFLERWRLIESYPTDFQTGTCNDATYTFLPDGLIHIYNTQVINQTLDTINGSAYLIDNGKLYVEYPGVQPMELWVLDTDYSSYALIYSCIDINENERRVWSWKLGRNTYLSNDSISSIDLVMNGINVLNNRYFQTISHSADDCFYFPVPSDEPVFFRGQCDETIPVVTDFDPEAYAGKWYAIQSYPLEFQYGTCLSALHTFDQATRSFEIYNTQVYLQRLNTMNATAVLDSNGTGKLNVSFPVPGYFYPVDIVTPYWILDTDYDNYALVYSCVNYNDEYMRVGYWRLSRNRTLSPESVDAIENITKDLKILDDRYLITWGHDDNDCFYYPELTDGQVILDGQCEDNNITVVSGFDPSQFEGVWHELERFPSKIQTGDCSGINFVLNTSNKFTVTQNIVYNERLQTYTGPALVASDGSGVITVDLSDDSGASINLNLYVLDTDYEEFALLYSCRNFNENQKQVFSWKLGRYQYPLSPQANERIDAIVTNNTDLYAGYYEHTDQSNDACFYYPRFDELPNYITLPGPCDERIRGVSGFDLNRYTGRWIEIAKYPQPYQFGTCDRAEYALVNGILEVNNTLVANRTLLSQFGSATQSSNDGSGVFDITFVIDDEEIVANYYVLATDYDSYSLVYSCRNLPDGNRQVFSWKLSRTFTLSAQANSIMDQVILDTQGLIEEYYTPTSQSDEDCFYVPPVDTQKAPVFRGQCEDIVGLENFDIEQFLGWWHEIKSYPRDTNPGDCTSSRYDSADDQVEMVDTGIFDVTAEITTGAVRVDSNGRLLRTLSDGQEQEIWVLATDYNEYAVLYSCENIDSERRRVWSAIHSRNRTTQFTEAAQIAIDEVVDNNEVLYPQFYQDIDQSDDACFHYPLQTGQQIILPGQCDQNIPIEQNFSLQMYTGKWYQTERYINTHESGTCIGAEYKLDFEAGLLTIVNWAVINDELVTVEGTIAVTSEDGSAKLVMEIPVEGTEETTKTELYILTTDYASYSLLYTCTNIDEYYRAVGAWKLSRTRTMPGPSSSAINQYMSTRKELYQPYFISVVQYEDCDEPDSSTLIKSSIVVTIICLTIQKLL</sequence>
<feature type="domain" description="Lipocalin/cytosolic fatty-acid binding" evidence="4">
    <location>
        <begin position="214"/>
        <end position="345"/>
    </location>
</feature>
<dbReference type="InterPro" id="IPR000566">
    <property type="entry name" value="Lipocln_cytosolic_FA-bd_dom"/>
</dbReference>
<proteinExistence type="predicted"/>
<dbReference type="GeneID" id="113519703"/>
<dbReference type="SUPFAM" id="SSF50814">
    <property type="entry name" value="Lipocalins"/>
    <property type="match status" value="9"/>
</dbReference>
<dbReference type="InterPro" id="IPR003057">
    <property type="entry name" value="Invtbrt_color"/>
</dbReference>
<dbReference type="GO" id="GO:0031409">
    <property type="term" value="F:pigment binding"/>
    <property type="evidence" value="ECO:0007669"/>
    <property type="project" value="InterPro"/>
</dbReference>
<evidence type="ECO:0000313" key="6">
    <source>
        <dbReference type="RefSeq" id="XP_026760679.3"/>
    </source>
</evidence>
<dbReference type="Gene3D" id="2.40.128.20">
    <property type="match status" value="10"/>
</dbReference>
<dbReference type="CDD" id="cd00301">
    <property type="entry name" value="lipocalin_FABP"/>
    <property type="match status" value="1"/>
</dbReference>
<dbReference type="Pfam" id="PF00061">
    <property type="entry name" value="Lipocalin"/>
    <property type="match status" value="5"/>
</dbReference>
<dbReference type="GO" id="GO:0005737">
    <property type="term" value="C:cytoplasm"/>
    <property type="evidence" value="ECO:0007669"/>
    <property type="project" value="TreeGrafter"/>
</dbReference>
<keyword evidence="2" id="KW-0732">Signal</keyword>
<feature type="domain" description="Lipocalin/cytosolic fatty-acid binding" evidence="3">
    <location>
        <begin position="1651"/>
        <end position="1767"/>
    </location>
</feature>
<accession>A0A6J1X413</accession>
<evidence type="ECO:0000313" key="5">
    <source>
        <dbReference type="Proteomes" id="UP001652740"/>
    </source>
</evidence>
<evidence type="ECO:0000256" key="1">
    <source>
        <dbReference type="ARBA" id="ARBA00023157"/>
    </source>
</evidence>
<feature type="domain" description="Lipocalin/cytosolic fatty-acid binding" evidence="3">
    <location>
        <begin position="400"/>
        <end position="537"/>
    </location>
</feature>